<dbReference type="OrthoDB" id="1524432at2"/>
<gene>
    <name evidence="2" type="ORF">C8P68_10188</name>
</gene>
<dbReference type="RefSeq" id="WP_107826302.1">
    <property type="nucleotide sequence ID" value="NZ_CP160205.1"/>
</dbReference>
<feature type="chain" id="PRO_5015443269" evidence="1">
    <location>
        <begin position="20"/>
        <end position="163"/>
    </location>
</feature>
<protein>
    <submittedName>
        <fullName evidence="2">Uncharacterized protein</fullName>
    </submittedName>
</protein>
<dbReference type="AlphaFoldDB" id="A0A2T5JEI9"/>
<name>A0A2T5JEI9_9SPHI</name>
<reference evidence="2 3" key="1">
    <citation type="submission" date="2018-04" db="EMBL/GenBank/DDBJ databases">
        <title>Genomic Encyclopedia of Archaeal and Bacterial Type Strains, Phase II (KMG-II): from individual species to whole genera.</title>
        <authorList>
            <person name="Goeker M."/>
        </authorList>
    </citation>
    <scope>NUCLEOTIDE SEQUENCE [LARGE SCALE GENOMIC DNA]</scope>
    <source>
        <strain evidence="2 3">DSM 26809</strain>
    </source>
</reference>
<dbReference type="EMBL" id="QAOQ01000001">
    <property type="protein sequence ID" value="PTR00860.1"/>
    <property type="molecule type" value="Genomic_DNA"/>
</dbReference>
<evidence type="ECO:0000313" key="3">
    <source>
        <dbReference type="Proteomes" id="UP000244168"/>
    </source>
</evidence>
<feature type="signal peptide" evidence="1">
    <location>
        <begin position="1"/>
        <end position="19"/>
    </location>
</feature>
<comment type="caution">
    <text evidence="2">The sequence shown here is derived from an EMBL/GenBank/DDBJ whole genome shotgun (WGS) entry which is preliminary data.</text>
</comment>
<organism evidence="2 3">
    <name type="scientific">Mucilaginibacter yixingensis</name>
    <dbReference type="NCBI Taxonomy" id="1295612"/>
    <lineage>
        <taxon>Bacteria</taxon>
        <taxon>Pseudomonadati</taxon>
        <taxon>Bacteroidota</taxon>
        <taxon>Sphingobacteriia</taxon>
        <taxon>Sphingobacteriales</taxon>
        <taxon>Sphingobacteriaceae</taxon>
        <taxon>Mucilaginibacter</taxon>
    </lineage>
</organism>
<sequence length="163" mass="18860">MKKNLLLIALIIFCSKTFAQTDSLKHSPVRTLTDAQYTAWQNGTDLQNHAYVAELNRYPQPDKVLKLKKELDLSPIQINKLNDIIKTLKLKKTEVGISVIRNERTLDSLFRTGRLDEGSIIFYGNRYGLYEGEYRTALLIACFNTRRLLSDQQLKKFEALQKH</sequence>
<dbReference type="Proteomes" id="UP000244168">
    <property type="component" value="Unassembled WGS sequence"/>
</dbReference>
<accession>A0A2T5JEI9</accession>
<proteinExistence type="predicted"/>
<evidence type="ECO:0000256" key="1">
    <source>
        <dbReference type="SAM" id="SignalP"/>
    </source>
</evidence>
<evidence type="ECO:0000313" key="2">
    <source>
        <dbReference type="EMBL" id="PTR00860.1"/>
    </source>
</evidence>
<keyword evidence="3" id="KW-1185">Reference proteome</keyword>
<keyword evidence="1" id="KW-0732">Signal</keyword>